<gene>
    <name evidence="1" type="ORF">HYFRA_00002268</name>
</gene>
<dbReference type="OrthoDB" id="10276627at2759"/>
<evidence type="ECO:0000313" key="1">
    <source>
        <dbReference type="EMBL" id="CAG8960732.1"/>
    </source>
</evidence>
<protein>
    <submittedName>
        <fullName evidence="1">Uncharacterized protein</fullName>
    </submittedName>
</protein>
<reference evidence="1" key="1">
    <citation type="submission" date="2021-07" db="EMBL/GenBank/DDBJ databases">
        <authorList>
            <person name="Durling M."/>
        </authorList>
    </citation>
    <scope>NUCLEOTIDE SEQUENCE</scope>
</reference>
<keyword evidence="2" id="KW-1185">Reference proteome</keyword>
<dbReference type="Proteomes" id="UP000696280">
    <property type="component" value="Unassembled WGS sequence"/>
</dbReference>
<sequence>MDFFTRSRSREKKIAATYGSPYKPISKHSDIGIPTHSAIKVTDGGERVEVEINFRDDAPLSLVTHGGEHSFLRLDQTMLSILPRYANIARSLEVTILFPSTPASVHFNRTSETFIRTLSNLINSFQNADRIQVAAQIGVMHDRGTNTEDFIWEQLKNMVYFYRCTVKDLRLYIAAGEGMEWRLVQEDSPLHRRLMSHKEGLVNGGAFSDAGSS</sequence>
<proteinExistence type="predicted"/>
<name>A0A9N9LC38_9HELO</name>
<comment type="caution">
    <text evidence="1">The sequence shown here is derived from an EMBL/GenBank/DDBJ whole genome shotgun (WGS) entry which is preliminary data.</text>
</comment>
<evidence type="ECO:0000313" key="2">
    <source>
        <dbReference type="Proteomes" id="UP000696280"/>
    </source>
</evidence>
<accession>A0A9N9LC38</accession>
<dbReference type="EMBL" id="CAJVRL010000103">
    <property type="protein sequence ID" value="CAG8960732.1"/>
    <property type="molecule type" value="Genomic_DNA"/>
</dbReference>
<organism evidence="1 2">
    <name type="scientific">Hymenoscyphus fraxineus</name>
    <dbReference type="NCBI Taxonomy" id="746836"/>
    <lineage>
        <taxon>Eukaryota</taxon>
        <taxon>Fungi</taxon>
        <taxon>Dikarya</taxon>
        <taxon>Ascomycota</taxon>
        <taxon>Pezizomycotina</taxon>
        <taxon>Leotiomycetes</taxon>
        <taxon>Helotiales</taxon>
        <taxon>Helotiaceae</taxon>
        <taxon>Hymenoscyphus</taxon>
    </lineage>
</organism>
<dbReference type="AlphaFoldDB" id="A0A9N9LC38"/>